<dbReference type="RefSeq" id="WP_086080035.1">
    <property type="nucleotide sequence ID" value="NZ_CP021111.1"/>
</dbReference>
<dbReference type="Proteomes" id="UP000194161">
    <property type="component" value="Chromosome"/>
</dbReference>
<reference evidence="2 3" key="1">
    <citation type="submission" date="2017-05" db="EMBL/GenBank/DDBJ databases">
        <title>Complete and WGS of Bordetella genogroups.</title>
        <authorList>
            <person name="Spilker T."/>
            <person name="LiPuma J."/>
        </authorList>
    </citation>
    <scope>NUCLEOTIDE SEQUENCE [LARGE SCALE GENOMIC DNA]</scope>
    <source>
        <strain evidence="2 3">AU7206</strain>
    </source>
</reference>
<keyword evidence="1" id="KW-0732">Signal</keyword>
<evidence type="ECO:0000313" key="2">
    <source>
        <dbReference type="EMBL" id="ARP96383.1"/>
    </source>
</evidence>
<evidence type="ECO:0000313" key="3">
    <source>
        <dbReference type="Proteomes" id="UP000194161"/>
    </source>
</evidence>
<dbReference type="OrthoDB" id="6089671at2"/>
<proteinExistence type="predicted"/>
<dbReference type="AlphaFoldDB" id="A0A1W6ZG43"/>
<evidence type="ECO:0008006" key="4">
    <source>
        <dbReference type="Google" id="ProtNLM"/>
    </source>
</evidence>
<dbReference type="EMBL" id="CP021111">
    <property type="protein sequence ID" value="ARP96383.1"/>
    <property type="molecule type" value="Genomic_DNA"/>
</dbReference>
<evidence type="ECO:0000256" key="1">
    <source>
        <dbReference type="SAM" id="SignalP"/>
    </source>
</evidence>
<protein>
    <recommendedName>
        <fullName evidence="4">DUF4124 domain-containing protein</fullName>
    </recommendedName>
</protein>
<accession>A0A1W6ZG43</accession>
<gene>
    <name evidence="2" type="ORF">CAL15_19610</name>
</gene>
<sequence length="64" mass="7035">MNIKTVLLAAALAWSAAVVAQPSMYYLWKNNATGETVCEPESPGKDWVKVSEQTYSDTECKVPL</sequence>
<feature type="chain" id="PRO_5012596971" description="DUF4124 domain-containing protein" evidence="1">
    <location>
        <begin position="21"/>
        <end position="64"/>
    </location>
</feature>
<organism evidence="2 3">
    <name type="scientific">Bordetella genomosp. 13</name>
    <dbReference type="NCBI Taxonomy" id="463040"/>
    <lineage>
        <taxon>Bacteria</taxon>
        <taxon>Pseudomonadati</taxon>
        <taxon>Pseudomonadota</taxon>
        <taxon>Betaproteobacteria</taxon>
        <taxon>Burkholderiales</taxon>
        <taxon>Alcaligenaceae</taxon>
        <taxon>Bordetella</taxon>
    </lineage>
</organism>
<keyword evidence="3" id="KW-1185">Reference proteome</keyword>
<feature type="signal peptide" evidence="1">
    <location>
        <begin position="1"/>
        <end position="20"/>
    </location>
</feature>
<name>A0A1W6ZG43_9BORD</name>
<dbReference type="KEGG" id="bgm:CAL15_19610"/>